<dbReference type="InterPro" id="IPR012441">
    <property type="entry name" value="DUF1643"/>
</dbReference>
<protein>
    <recommendedName>
        <fullName evidence="4">DUF1643 domain-containing protein</fullName>
    </recommendedName>
</protein>
<evidence type="ECO:0000256" key="1">
    <source>
        <dbReference type="SAM" id="MobiDB-lite"/>
    </source>
</evidence>
<dbReference type="Proteomes" id="UP000000376">
    <property type="component" value="Chromosome"/>
</dbReference>
<sequence>MTRNSWKTALKEALEREDPDQKLKGHSIFARVNNESSPSLEIVPDPAKPNELRLLLTHYRPEKPKGDHVVVIGMNPSNARAFSGRVQTESGWVPATDQTTLIVGGWLHNTELDNTQRLTMMNLVPIIDKNSDAVQQRINDWTGPNLEQIFKETLETILESSKTSSQNVRIICAWGSSAKHAWVKQGEKWFTDFIKCSRNHHITDGILVCRLKFKKKTDTEPAYPPHPIGSWGLNDGNDLIPFP</sequence>
<evidence type="ECO:0008006" key="4">
    <source>
        <dbReference type="Google" id="ProtNLM"/>
    </source>
</evidence>
<keyword evidence="3" id="KW-1185">Reference proteome</keyword>
<name>D7BMW6_ARCHD</name>
<reference evidence="2 3" key="1">
    <citation type="journal article" date="2010" name="Stand. Genomic Sci.">
        <title>Complete genome sequence of Arcanobacterium haemolyticum type strain (11018).</title>
        <authorList>
            <person name="Yasawong M."/>
            <person name="Teshima H."/>
            <person name="Lapidus A."/>
            <person name="Nolan M."/>
            <person name="Lucas S."/>
            <person name="Glavina Del Rio T."/>
            <person name="Tice H."/>
            <person name="Cheng J."/>
            <person name="Bruce D."/>
            <person name="Detter C."/>
            <person name="Tapia R."/>
            <person name="Han C."/>
            <person name="Goodwin L."/>
            <person name="Pitluck S."/>
            <person name="Liolios K."/>
            <person name="Ivanova N."/>
            <person name="Mavromatis K."/>
            <person name="Mikhailova N."/>
            <person name="Pati A."/>
            <person name="Chen A."/>
            <person name="Palaniappan K."/>
            <person name="Land M."/>
            <person name="Hauser L."/>
            <person name="Chang Y."/>
            <person name="Jeffries C."/>
            <person name="Rohde M."/>
            <person name="Sikorski J."/>
            <person name="Pukall R."/>
            <person name="Goker M."/>
            <person name="Woyke T."/>
            <person name="Bristow J."/>
            <person name="Eisen J."/>
            <person name="Markowitz V."/>
            <person name="Hugenholtz P."/>
            <person name="Kyrpides N."/>
            <person name="Klenk H."/>
        </authorList>
    </citation>
    <scope>NUCLEOTIDE SEQUENCE [LARGE SCALE GENOMIC DNA]</scope>
    <source>
        <strain evidence="3">ATCC 9345 / DSM 20595 / CCUG 17215 / LMG 16163 / NBRC 15585 / NCTC 8452 / 11018</strain>
    </source>
</reference>
<dbReference type="EMBL" id="CP002045">
    <property type="protein sequence ID" value="ADH92265.1"/>
    <property type="molecule type" value="Genomic_DNA"/>
</dbReference>
<dbReference type="eggNOG" id="ENOG5031ZUM">
    <property type="taxonomic scope" value="Bacteria"/>
</dbReference>
<dbReference type="AlphaFoldDB" id="D7BMW6"/>
<evidence type="ECO:0000313" key="3">
    <source>
        <dbReference type="Proteomes" id="UP000000376"/>
    </source>
</evidence>
<dbReference type="HOGENOM" id="CLU_1140737_0_0_11"/>
<evidence type="ECO:0000313" key="2">
    <source>
        <dbReference type="EMBL" id="ADH92265.1"/>
    </source>
</evidence>
<feature type="compositionally biased region" description="Basic and acidic residues" evidence="1">
    <location>
        <begin position="9"/>
        <end position="22"/>
    </location>
</feature>
<proteinExistence type="predicted"/>
<dbReference type="RefSeq" id="WP_013169763.1">
    <property type="nucleotide sequence ID" value="NC_014218.1"/>
</dbReference>
<dbReference type="OrthoDB" id="9878531at2"/>
<dbReference type="KEGG" id="ahe:Arch_0522"/>
<organism evidence="2 3">
    <name type="scientific">Arcanobacterium haemolyticum (strain ATCC 9345 / DSM 20595 / CCM 5947 / CCUG 17215 / LMG 16163 / NBRC 15585 / NCTC 8452 / 11018)</name>
    <dbReference type="NCBI Taxonomy" id="644284"/>
    <lineage>
        <taxon>Bacteria</taxon>
        <taxon>Bacillati</taxon>
        <taxon>Actinomycetota</taxon>
        <taxon>Actinomycetes</taxon>
        <taxon>Actinomycetales</taxon>
        <taxon>Actinomycetaceae</taxon>
        <taxon>Arcanobacterium</taxon>
    </lineage>
</organism>
<dbReference type="Pfam" id="PF07799">
    <property type="entry name" value="DUF1643"/>
    <property type="match status" value="1"/>
</dbReference>
<accession>D7BMW6</accession>
<feature type="region of interest" description="Disordered" evidence="1">
    <location>
        <begin position="1"/>
        <end position="22"/>
    </location>
</feature>
<gene>
    <name evidence="2" type="ordered locus">Arch_0522</name>
</gene>